<reference evidence="1" key="1">
    <citation type="submission" date="2021-06" db="EMBL/GenBank/DDBJ databases">
        <authorList>
            <person name="Kallberg Y."/>
            <person name="Tangrot J."/>
            <person name="Rosling A."/>
        </authorList>
    </citation>
    <scope>NUCLEOTIDE SEQUENCE</scope>
    <source>
        <strain evidence="1">MA461A</strain>
    </source>
</reference>
<evidence type="ECO:0000313" key="2">
    <source>
        <dbReference type="Proteomes" id="UP000789920"/>
    </source>
</evidence>
<comment type="caution">
    <text evidence="1">The sequence shown here is derived from an EMBL/GenBank/DDBJ whole genome shotgun (WGS) entry which is preliminary data.</text>
</comment>
<organism evidence="1 2">
    <name type="scientific">Racocetra persica</name>
    <dbReference type="NCBI Taxonomy" id="160502"/>
    <lineage>
        <taxon>Eukaryota</taxon>
        <taxon>Fungi</taxon>
        <taxon>Fungi incertae sedis</taxon>
        <taxon>Mucoromycota</taxon>
        <taxon>Glomeromycotina</taxon>
        <taxon>Glomeromycetes</taxon>
        <taxon>Diversisporales</taxon>
        <taxon>Gigasporaceae</taxon>
        <taxon>Racocetra</taxon>
    </lineage>
</organism>
<sequence length="192" mass="21968">MHNVSLVEIIRRNLADNELPRAKLLTIFETKEKPWVEIITEYLTKINDKAQLKERPPIVSIMGHVDHGKTTLLDTIRQTHYQEKEVGGITQKISVSPIVFQGKKIVFLDTPGHSDFIRMRQRGISLTDIVILVISASDGVMLQTEEIISYLQDYQLPVVVFINHQRPNETDNEATLDRIKSQCQERGLTPLD</sequence>
<accession>A0ACA9PVY7</accession>
<gene>
    <name evidence="1" type="ORF">RPERSI_LOCUS11465</name>
</gene>
<name>A0ACA9PVY7_9GLOM</name>
<proteinExistence type="predicted"/>
<dbReference type="EMBL" id="CAJVQC010023646">
    <property type="protein sequence ID" value="CAG8723105.1"/>
    <property type="molecule type" value="Genomic_DNA"/>
</dbReference>
<keyword evidence="2" id="KW-1185">Reference proteome</keyword>
<protein>
    <submittedName>
        <fullName evidence="1">25436_t:CDS:1</fullName>
    </submittedName>
</protein>
<dbReference type="Proteomes" id="UP000789920">
    <property type="component" value="Unassembled WGS sequence"/>
</dbReference>
<evidence type="ECO:0000313" key="1">
    <source>
        <dbReference type="EMBL" id="CAG8723105.1"/>
    </source>
</evidence>